<evidence type="ECO:0000256" key="17">
    <source>
        <dbReference type="ARBA" id="ARBA00047295"/>
    </source>
</evidence>
<evidence type="ECO:0000256" key="13">
    <source>
        <dbReference type="ARBA" id="ARBA00022967"/>
    </source>
</evidence>
<name>A0ABP7DPT4_9ACTN</name>
<evidence type="ECO:0000256" key="1">
    <source>
        <dbReference type="ARBA" id="ARBA00003954"/>
    </source>
</evidence>
<keyword evidence="9 20" id="KW-0812">Transmembrane</keyword>
<dbReference type="SFLD" id="SFLDF00027">
    <property type="entry name" value="p-type_atpase"/>
    <property type="match status" value="1"/>
</dbReference>
<evidence type="ECO:0000256" key="20">
    <source>
        <dbReference type="SAM" id="Phobius"/>
    </source>
</evidence>
<evidence type="ECO:0000313" key="23">
    <source>
        <dbReference type="Proteomes" id="UP001499884"/>
    </source>
</evidence>
<feature type="transmembrane region" description="Helical" evidence="20">
    <location>
        <begin position="80"/>
        <end position="113"/>
    </location>
</feature>
<organism evidence="22 23">
    <name type="scientific">Streptomyces tremellae</name>
    <dbReference type="NCBI Taxonomy" id="1124239"/>
    <lineage>
        <taxon>Bacteria</taxon>
        <taxon>Bacillati</taxon>
        <taxon>Actinomycetota</taxon>
        <taxon>Actinomycetes</taxon>
        <taxon>Kitasatosporales</taxon>
        <taxon>Streptomycetaceae</taxon>
        <taxon>Streptomyces</taxon>
    </lineage>
</organism>
<keyword evidence="13" id="KW-1278">Translocase</keyword>
<evidence type="ECO:0000256" key="10">
    <source>
        <dbReference type="ARBA" id="ARBA00022741"/>
    </source>
</evidence>
<feature type="transmembrane region" description="Helical" evidence="20">
    <location>
        <begin position="766"/>
        <end position="786"/>
    </location>
</feature>
<comment type="function">
    <text evidence="1">Mediates magnesium influx to the cytosol.</text>
</comment>
<dbReference type="SUPFAM" id="SSF81653">
    <property type="entry name" value="Calcium ATPase, transduction domain A"/>
    <property type="match status" value="1"/>
</dbReference>
<dbReference type="InterPro" id="IPR023299">
    <property type="entry name" value="ATPase_P-typ_cyto_dom_N"/>
</dbReference>
<dbReference type="Proteomes" id="UP001499884">
    <property type="component" value="Unassembled WGS sequence"/>
</dbReference>
<dbReference type="PROSITE" id="PS00154">
    <property type="entry name" value="ATPASE_E1_E2"/>
    <property type="match status" value="1"/>
</dbReference>
<dbReference type="Pfam" id="PF00122">
    <property type="entry name" value="E1-E2_ATPase"/>
    <property type="match status" value="1"/>
</dbReference>
<evidence type="ECO:0000256" key="9">
    <source>
        <dbReference type="ARBA" id="ARBA00022692"/>
    </source>
</evidence>
<gene>
    <name evidence="22" type="primary">mgtA</name>
    <name evidence="22" type="ORF">GCM10023082_01830</name>
</gene>
<evidence type="ECO:0000256" key="12">
    <source>
        <dbReference type="ARBA" id="ARBA00022842"/>
    </source>
</evidence>
<comment type="caution">
    <text evidence="22">The sequence shown here is derived from an EMBL/GenBank/DDBJ whole genome shotgun (WGS) entry which is preliminary data.</text>
</comment>
<dbReference type="PANTHER" id="PTHR42861">
    <property type="entry name" value="CALCIUM-TRANSPORTING ATPASE"/>
    <property type="match status" value="1"/>
</dbReference>
<dbReference type="SUPFAM" id="SSF81660">
    <property type="entry name" value="Metal cation-transporting ATPase, ATP-binding domain N"/>
    <property type="match status" value="1"/>
</dbReference>
<dbReference type="Pfam" id="PF00690">
    <property type="entry name" value="Cation_ATPase_N"/>
    <property type="match status" value="1"/>
</dbReference>
<dbReference type="PRINTS" id="PR00120">
    <property type="entry name" value="HATPASE"/>
</dbReference>
<dbReference type="NCBIfam" id="TIGR01524">
    <property type="entry name" value="ATPase-IIIB_Mg"/>
    <property type="match status" value="1"/>
</dbReference>
<dbReference type="EMBL" id="BAABEP010000001">
    <property type="protein sequence ID" value="GAA3707412.1"/>
    <property type="molecule type" value="Genomic_DNA"/>
</dbReference>
<feature type="transmembrane region" description="Helical" evidence="20">
    <location>
        <begin position="832"/>
        <end position="856"/>
    </location>
</feature>
<dbReference type="Gene3D" id="1.20.1110.10">
    <property type="entry name" value="Calcium-transporting ATPase, transmembrane domain"/>
    <property type="match status" value="1"/>
</dbReference>
<dbReference type="InterPro" id="IPR001757">
    <property type="entry name" value="P_typ_ATPase"/>
</dbReference>
<keyword evidence="7" id="KW-0997">Cell inner membrane</keyword>
<dbReference type="NCBIfam" id="TIGR01494">
    <property type="entry name" value="ATPase_P-type"/>
    <property type="match status" value="1"/>
</dbReference>
<feature type="region of interest" description="Disordered" evidence="19">
    <location>
        <begin position="888"/>
        <end position="943"/>
    </location>
</feature>
<evidence type="ECO:0000256" key="2">
    <source>
        <dbReference type="ARBA" id="ARBA00004429"/>
    </source>
</evidence>
<dbReference type="Gene3D" id="3.40.50.1000">
    <property type="entry name" value="HAD superfamily/HAD-like"/>
    <property type="match status" value="1"/>
</dbReference>
<dbReference type="InterPro" id="IPR006415">
    <property type="entry name" value="P-type_ATPase_IIIB"/>
</dbReference>
<dbReference type="SUPFAM" id="SSF56784">
    <property type="entry name" value="HAD-like"/>
    <property type="match status" value="1"/>
</dbReference>
<comment type="catalytic activity">
    <reaction evidence="18">
        <text>ATP + H2O = ADP + phosphate + H(+)</text>
        <dbReference type="Rhea" id="RHEA:13065"/>
        <dbReference type="ChEBI" id="CHEBI:15377"/>
        <dbReference type="ChEBI" id="CHEBI:15378"/>
        <dbReference type="ChEBI" id="CHEBI:30616"/>
        <dbReference type="ChEBI" id="CHEBI:43474"/>
        <dbReference type="ChEBI" id="CHEBI:456216"/>
    </reaction>
</comment>
<feature type="transmembrane region" description="Helical" evidence="20">
    <location>
        <begin position="282"/>
        <end position="305"/>
    </location>
</feature>
<keyword evidence="12" id="KW-0460">Magnesium</keyword>
<evidence type="ECO:0000256" key="19">
    <source>
        <dbReference type="SAM" id="MobiDB-lite"/>
    </source>
</evidence>
<keyword evidence="23" id="KW-1185">Reference proteome</keyword>
<feature type="domain" description="Cation-transporting P-type ATPase N-terminal" evidence="21">
    <location>
        <begin position="23"/>
        <end position="96"/>
    </location>
</feature>
<evidence type="ECO:0000256" key="11">
    <source>
        <dbReference type="ARBA" id="ARBA00022840"/>
    </source>
</evidence>
<dbReference type="Pfam" id="PF00702">
    <property type="entry name" value="Hydrolase"/>
    <property type="match status" value="1"/>
</dbReference>
<reference evidence="23" key="1">
    <citation type="journal article" date="2019" name="Int. J. Syst. Evol. Microbiol.">
        <title>The Global Catalogue of Microorganisms (GCM) 10K type strain sequencing project: providing services to taxonomists for standard genome sequencing and annotation.</title>
        <authorList>
            <consortium name="The Broad Institute Genomics Platform"/>
            <consortium name="The Broad Institute Genome Sequencing Center for Infectious Disease"/>
            <person name="Wu L."/>
            <person name="Ma J."/>
        </authorList>
    </citation>
    <scope>NUCLEOTIDE SEQUENCE [LARGE SCALE GENOMIC DNA]</scope>
    <source>
        <strain evidence="23">JCM 30846</strain>
    </source>
</reference>
<keyword evidence="11" id="KW-0067">ATP-binding</keyword>
<keyword evidence="8" id="KW-0597">Phosphoprotein</keyword>
<dbReference type="InterPro" id="IPR004014">
    <property type="entry name" value="ATPase_P-typ_cation-transptr_N"/>
</dbReference>
<dbReference type="InterPro" id="IPR006068">
    <property type="entry name" value="ATPase_P-typ_cation-transptr_C"/>
</dbReference>
<dbReference type="PRINTS" id="PR00119">
    <property type="entry name" value="CATATPASE"/>
</dbReference>
<dbReference type="EC" id="7.2.2.14" evidence="4"/>
<evidence type="ECO:0000256" key="8">
    <source>
        <dbReference type="ARBA" id="ARBA00022553"/>
    </source>
</evidence>
<keyword evidence="15 20" id="KW-0472">Membrane</keyword>
<dbReference type="Gene3D" id="2.70.150.10">
    <property type="entry name" value="Calcium-transporting ATPase, cytoplasmic transduction domain A"/>
    <property type="match status" value="1"/>
</dbReference>
<dbReference type="SFLD" id="SFLDG00002">
    <property type="entry name" value="C1.7:_P-type_atpase_like"/>
    <property type="match status" value="1"/>
</dbReference>
<comment type="catalytic activity">
    <reaction evidence="17">
        <text>Mg(2+)(out) + ATP + H2O = Mg(2+)(in) + ADP + phosphate + H(+)</text>
        <dbReference type="Rhea" id="RHEA:10260"/>
        <dbReference type="ChEBI" id="CHEBI:15377"/>
        <dbReference type="ChEBI" id="CHEBI:15378"/>
        <dbReference type="ChEBI" id="CHEBI:18420"/>
        <dbReference type="ChEBI" id="CHEBI:30616"/>
        <dbReference type="ChEBI" id="CHEBI:43474"/>
        <dbReference type="ChEBI" id="CHEBI:456216"/>
        <dbReference type="EC" id="7.2.2.14"/>
    </reaction>
</comment>
<evidence type="ECO:0000256" key="15">
    <source>
        <dbReference type="ARBA" id="ARBA00023136"/>
    </source>
</evidence>
<feature type="compositionally biased region" description="Low complexity" evidence="19">
    <location>
        <begin position="921"/>
        <end position="943"/>
    </location>
</feature>
<accession>A0ABP7DPT4</accession>
<feature type="transmembrane region" description="Helical" evidence="20">
    <location>
        <begin position="798"/>
        <end position="820"/>
    </location>
</feature>
<proteinExistence type="inferred from homology"/>
<dbReference type="InterPro" id="IPR044492">
    <property type="entry name" value="P_typ_ATPase_HD_dom"/>
</dbReference>
<feature type="transmembrane region" description="Helical" evidence="20">
    <location>
        <begin position="862"/>
        <end position="880"/>
    </location>
</feature>
<evidence type="ECO:0000256" key="6">
    <source>
        <dbReference type="ARBA" id="ARBA00022475"/>
    </source>
</evidence>
<dbReference type="SFLD" id="SFLDS00003">
    <property type="entry name" value="Haloacid_Dehalogenase"/>
    <property type="match status" value="1"/>
</dbReference>
<protein>
    <recommendedName>
        <fullName evidence="5">Magnesium-transporting ATPase, P-type 1</fullName>
        <ecNumber evidence="4">7.2.2.14</ecNumber>
    </recommendedName>
    <alternativeName>
        <fullName evidence="16">Mg(2+) transport ATPase, P-type 1</fullName>
    </alternativeName>
</protein>
<evidence type="ECO:0000256" key="5">
    <source>
        <dbReference type="ARBA" id="ARBA00013555"/>
    </source>
</evidence>
<evidence type="ECO:0000259" key="21">
    <source>
        <dbReference type="SMART" id="SM00831"/>
    </source>
</evidence>
<dbReference type="InterPro" id="IPR008250">
    <property type="entry name" value="ATPase_P-typ_transduc_dom_A_sf"/>
</dbReference>
<evidence type="ECO:0000256" key="4">
    <source>
        <dbReference type="ARBA" id="ARBA00012786"/>
    </source>
</evidence>
<dbReference type="InterPro" id="IPR023298">
    <property type="entry name" value="ATPase_P-typ_TM_dom_sf"/>
</dbReference>
<dbReference type="InterPro" id="IPR036412">
    <property type="entry name" value="HAD-like_sf"/>
</dbReference>
<evidence type="ECO:0000256" key="3">
    <source>
        <dbReference type="ARBA" id="ARBA00008746"/>
    </source>
</evidence>
<sequence length="943" mass="95964">MRTSEPPSTGAAPAACPRPGRREGDAATTLAVLRRLGTGPRGLTEAEAEERLVRHGENTLPTARTAPLLRRFLGGVRDPFTGVLLCLAAVSAAVTSWGTACVLTVLVAVSCALRARAGRQADRSAAALHGALPSTATVRRRTGPSYTETREREVPACDLVPGDIVRLAPGDLVPADVRLLRATGLSVHQAALTGESVPVAKYPVEDPGGPGGPGRRAPAAADTFEAPHLCFQGSSVAAGSATAVVTATGPGTRFAAAHGTDHEHGRRPGGVERPFDRSVKGVVWLLVRLMALTPPLVLTAGALLHRSSPESPAFAVAVAVGLTPEMLPVVVNTVLARGAGRLADRYGVIVKRLPALHDLGAVEVLCTDKTGTLTQDLPALDRTLAPDGGPCPDALAWAAVNSLVTLQLAEVPQPDPLDEAVLAAAPPGAAERYEGVAALPLDPVRRRSAALVRDGRGYTLAVKGAPEDVLDRCAGLRTPDGTAALDPAARARLDRLVADAADEGLRVLAVAVGDRPSRPRPLTAAAESGLTLVGFVALRDALAPTAADALASLARRGVSFAVLTGDHPGTAARACRDLGLTVAPEAVVTGDTVDALDDTRLAALAARTTVFARCTPEHKARVVRALRAAGRTTGYLGDGVNDLPALRAADLGICTKDAAQVAREAAGVVLATKDLTALSHAVAYGRRASANIVTYLRITLSSNVGNVIAMLGAGLLMPFLPMLPAQVLLQNLCFDAAQLTLALDRPPASAADRPATLRPAGLLRTVAGYGVVNAAADLATFGVIALTARGGARGGGEAAFHAGWFTENLLTQALVMLLLRPRGGGTPAPVRAAAAFLAAVGVALPLLPAGASFGMAPPPLPYYPLLAALLALCGAALAGARARGSGHAAGARGGAGRAEGAAPGSFGPGDGARARQMTADSSASGANSSSGVRSRSESPCSWW</sequence>
<dbReference type="SUPFAM" id="SSF81665">
    <property type="entry name" value="Calcium ATPase, transmembrane domain M"/>
    <property type="match status" value="1"/>
</dbReference>
<dbReference type="InterPro" id="IPR018303">
    <property type="entry name" value="ATPase_P-typ_P_site"/>
</dbReference>
<dbReference type="SMART" id="SM00831">
    <property type="entry name" value="Cation_ATPase_N"/>
    <property type="match status" value="1"/>
</dbReference>
<evidence type="ECO:0000313" key="22">
    <source>
        <dbReference type="EMBL" id="GAA3707412.1"/>
    </source>
</evidence>
<dbReference type="InterPro" id="IPR023214">
    <property type="entry name" value="HAD_sf"/>
</dbReference>
<evidence type="ECO:0000256" key="7">
    <source>
        <dbReference type="ARBA" id="ARBA00022519"/>
    </source>
</evidence>
<dbReference type="InterPro" id="IPR059000">
    <property type="entry name" value="ATPase_P-type_domA"/>
</dbReference>
<dbReference type="Gene3D" id="3.40.1110.10">
    <property type="entry name" value="Calcium-transporting ATPase, cytoplasmic domain N"/>
    <property type="match status" value="1"/>
</dbReference>
<dbReference type="Pfam" id="PF00689">
    <property type="entry name" value="Cation_ATPase_C"/>
    <property type="match status" value="1"/>
</dbReference>
<keyword evidence="10" id="KW-0547">Nucleotide-binding</keyword>
<feature type="transmembrane region" description="Helical" evidence="20">
    <location>
        <begin position="311"/>
        <end position="335"/>
    </location>
</feature>
<comment type="similarity">
    <text evidence="3">Belongs to the cation transport ATPase (P-type) (TC 3.A.3) family. Type IIIB subfamily.</text>
</comment>
<evidence type="ECO:0000256" key="14">
    <source>
        <dbReference type="ARBA" id="ARBA00022989"/>
    </source>
</evidence>
<evidence type="ECO:0000256" key="18">
    <source>
        <dbReference type="ARBA" id="ARBA00049360"/>
    </source>
</evidence>
<keyword evidence="14 20" id="KW-1133">Transmembrane helix</keyword>
<keyword evidence="6" id="KW-1003">Cell membrane</keyword>
<feature type="region of interest" description="Disordered" evidence="19">
    <location>
        <begin position="1"/>
        <end position="23"/>
    </location>
</feature>
<evidence type="ECO:0000256" key="16">
    <source>
        <dbReference type="ARBA" id="ARBA00029806"/>
    </source>
</evidence>
<dbReference type="RefSeq" id="WP_345639862.1">
    <property type="nucleotide sequence ID" value="NZ_BAABEP010000001.1"/>
</dbReference>
<comment type="subcellular location">
    <subcellularLocation>
        <location evidence="2">Cell inner membrane</location>
        <topology evidence="2">Multi-pass membrane protein</topology>
    </subcellularLocation>
</comment>